<feature type="transmembrane region" description="Helical" evidence="1">
    <location>
        <begin position="6"/>
        <end position="24"/>
    </location>
</feature>
<keyword evidence="1" id="KW-0812">Transmembrane</keyword>
<evidence type="ECO:0000256" key="1">
    <source>
        <dbReference type="SAM" id="Phobius"/>
    </source>
</evidence>
<feature type="transmembrane region" description="Helical" evidence="1">
    <location>
        <begin position="45"/>
        <end position="64"/>
    </location>
</feature>
<reference evidence="2" key="1">
    <citation type="submission" date="2010-07" db="EMBL/GenBank/DDBJ databases">
        <title>Aldehyde oxidioreductase of the thermoacidophilic archaeon Acidianus ambivalens.</title>
        <authorList>
            <person name="Kletzin A."/>
            <person name="Pereira M."/>
            <person name="Mueller F."/>
            <person name="Wilhelmi A."/>
        </authorList>
    </citation>
    <scope>NUCLEOTIDE SEQUENCE</scope>
    <source>
        <strain evidence="2">DSM3772</strain>
    </source>
</reference>
<proteinExistence type="predicted"/>
<dbReference type="EMBL" id="FN999992">
    <property type="protein sequence ID" value="CBT17224.1"/>
    <property type="molecule type" value="Genomic_DNA"/>
</dbReference>
<organism evidence="2">
    <name type="scientific">Acidianus ambivalens</name>
    <name type="common">Desulfurolobus ambivalens</name>
    <dbReference type="NCBI Taxonomy" id="2283"/>
    <lineage>
        <taxon>Archaea</taxon>
        <taxon>Thermoproteota</taxon>
        <taxon>Thermoprotei</taxon>
        <taxon>Sulfolobales</taxon>
        <taxon>Sulfolobaceae</taxon>
        <taxon>Acidianus</taxon>
    </lineage>
</organism>
<protein>
    <submittedName>
        <fullName evidence="2">Uncharacterized protein</fullName>
    </submittedName>
</protein>
<sequence length="90" mass="9990">MSPSFILLDIPSFHLGLYITISFFKYGSSSSAYFPTTITLSMSTFSKTFSMILFPLIFSSNLFLPNLLLSPAARITAPIFIKDINLLAVK</sequence>
<name>G0KZE8_ACIAM</name>
<evidence type="ECO:0000313" key="2">
    <source>
        <dbReference type="EMBL" id="CBT17224.1"/>
    </source>
</evidence>
<accession>G0KZE8</accession>
<dbReference type="AlphaFoldDB" id="G0KZE8"/>
<keyword evidence="1" id="KW-1133">Transmembrane helix</keyword>
<keyword evidence="1" id="KW-0472">Membrane</keyword>